<dbReference type="STRING" id="1353009.A0A1Y2J1V9"/>
<dbReference type="PANTHER" id="PTHR14043">
    <property type="entry name" value="CCAAT DISPLACEMENT PROTEIN-RELATED"/>
    <property type="match status" value="1"/>
</dbReference>
<protein>
    <recommendedName>
        <fullName evidence="5">GDP/GTP exchange factor Sec2 N-terminal domain-containing protein</fullName>
    </recommendedName>
</protein>
<reference evidence="3 4" key="1">
    <citation type="journal article" date="2015" name="Biotechnol. Biofuels">
        <title>Enhanced degradation of softwood versus hardwood by the white-rot fungus Pycnoporus coccineus.</title>
        <authorList>
            <person name="Couturier M."/>
            <person name="Navarro D."/>
            <person name="Chevret D."/>
            <person name="Henrissat B."/>
            <person name="Piumi F."/>
            <person name="Ruiz-Duenas F.J."/>
            <person name="Martinez A.T."/>
            <person name="Grigoriev I.V."/>
            <person name="Riley R."/>
            <person name="Lipzen A."/>
            <person name="Berrin J.G."/>
            <person name="Master E.R."/>
            <person name="Rosso M.N."/>
        </authorList>
    </citation>
    <scope>NUCLEOTIDE SEQUENCE [LARGE SCALE GENOMIC DNA]</scope>
    <source>
        <strain evidence="3 4">BRFM310</strain>
    </source>
</reference>
<gene>
    <name evidence="3" type="ORF">PYCCODRAFT_765430</name>
</gene>
<dbReference type="OrthoDB" id="10257567at2759"/>
<keyword evidence="4" id="KW-1185">Reference proteome</keyword>
<proteinExistence type="predicted"/>
<organism evidence="3 4">
    <name type="scientific">Trametes coccinea (strain BRFM310)</name>
    <name type="common">Pycnoporus coccineus</name>
    <dbReference type="NCBI Taxonomy" id="1353009"/>
    <lineage>
        <taxon>Eukaryota</taxon>
        <taxon>Fungi</taxon>
        <taxon>Dikarya</taxon>
        <taxon>Basidiomycota</taxon>
        <taxon>Agaricomycotina</taxon>
        <taxon>Agaricomycetes</taxon>
        <taxon>Polyporales</taxon>
        <taxon>Polyporaceae</taxon>
        <taxon>Trametes</taxon>
    </lineage>
</organism>
<feature type="coiled-coil region" evidence="2">
    <location>
        <begin position="76"/>
        <end position="176"/>
    </location>
</feature>
<dbReference type="Gene3D" id="1.10.287.1490">
    <property type="match status" value="1"/>
</dbReference>
<dbReference type="EMBL" id="KZ084089">
    <property type="protein sequence ID" value="OSD06804.1"/>
    <property type="molecule type" value="Genomic_DNA"/>
</dbReference>
<dbReference type="AlphaFoldDB" id="A0A1Y2J1V9"/>
<evidence type="ECO:0000313" key="3">
    <source>
        <dbReference type="EMBL" id="OSD06804.1"/>
    </source>
</evidence>
<dbReference type="Proteomes" id="UP000193067">
    <property type="component" value="Unassembled WGS sequence"/>
</dbReference>
<evidence type="ECO:0000256" key="1">
    <source>
        <dbReference type="ARBA" id="ARBA00023054"/>
    </source>
</evidence>
<sequence length="183" mass="21063">MDELIQEKVTQKENELNATYDEKMRNYEERPSCSTIPSVKVCDCCIHQLFAFGIDRLPDQEVVAKLAELDMMVADLEHANSRVATVERRNELLRAEIEAMKSGHESAERIKEYEAKISELESESDRLSQALEAQKRATEEAQAATSKKIEELSKEVQKKSAEVDQLRSKLKQYSDYDEIKRHP</sequence>
<name>A0A1Y2J1V9_TRAC3</name>
<evidence type="ECO:0000256" key="2">
    <source>
        <dbReference type="SAM" id="Coils"/>
    </source>
</evidence>
<dbReference type="PANTHER" id="PTHR14043:SF2">
    <property type="entry name" value="HOMEOBOX PROTEIN CUT"/>
    <property type="match status" value="1"/>
</dbReference>
<accession>A0A1Y2J1V9</accession>
<keyword evidence="1 2" id="KW-0175">Coiled coil</keyword>
<evidence type="ECO:0008006" key="5">
    <source>
        <dbReference type="Google" id="ProtNLM"/>
    </source>
</evidence>
<evidence type="ECO:0000313" key="4">
    <source>
        <dbReference type="Proteomes" id="UP000193067"/>
    </source>
</evidence>